<dbReference type="EC" id="2.3.1.51" evidence="10"/>
<gene>
    <name evidence="10" type="ORF">GGQ96_002847</name>
</gene>
<evidence type="ECO:0000256" key="1">
    <source>
        <dbReference type="ARBA" id="ARBA00004370"/>
    </source>
</evidence>
<dbReference type="GO" id="GO:0016020">
    <property type="term" value="C:membrane"/>
    <property type="evidence" value="ECO:0007669"/>
    <property type="project" value="UniProtKB-SubCell"/>
</dbReference>
<accession>A0A7W7AKV7</accession>
<keyword evidence="4 8" id="KW-1133">Transmembrane helix</keyword>
<proteinExistence type="predicted"/>
<keyword evidence="2 10" id="KW-0808">Transferase</keyword>
<evidence type="ECO:0000256" key="3">
    <source>
        <dbReference type="ARBA" id="ARBA00022692"/>
    </source>
</evidence>
<dbReference type="PANTHER" id="PTHR23063">
    <property type="entry name" value="PHOSPHOLIPID ACYLTRANSFERASE"/>
    <property type="match status" value="1"/>
</dbReference>
<evidence type="ECO:0000313" key="11">
    <source>
        <dbReference type="Proteomes" id="UP000574769"/>
    </source>
</evidence>
<dbReference type="PANTHER" id="PTHR23063:SF52">
    <property type="entry name" value="LYSOPHOSPHATIDYLCHOLINE ACYLTRANSFERASE"/>
    <property type="match status" value="1"/>
</dbReference>
<evidence type="ECO:0000256" key="7">
    <source>
        <dbReference type="ARBA" id="ARBA00023315"/>
    </source>
</evidence>
<feature type="domain" description="Phospholipid/glycerol acyltransferase" evidence="9">
    <location>
        <begin position="64"/>
        <end position="178"/>
    </location>
</feature>
<evidence type="ECO:0000256" key="2">
    <source>
        <dbReference type="ARBA" id="ARBA00022679"/>
    </source>
</evidence>
<dbReference type="SMART" id="SM00563">
    <property type="entry name" value="PlsC"/>
    <property type="match status" value="1"/>
</dbReference>
<evidence type="ECO:0000313" key="10">
    <source>
        <dbReference type="EMBL" id="MBB4618701.1"/>
    </source>
</evidence>
<evidence type="ECO:0000256" key="4">
    <source>
        <dbReference type="ARBA" id="ARBA00022989"/>
    </source>
</evidence>
<keyword evidence="7 10" id="KW-0012">Acyltransferase</keyword>
<dbReference type="GO" id="GO:0006629">
    <property type="term" value="P:lipid metabolic process"/>
    <property type="evidence" value="ECO:0007669"/>
    <property type="project" value="UniProtKB-KW"/>
</dbReference>
<evidence type="ECO:0000256" key="8">
    <source>
        <dbReference type="SAM" id="Phobius"/>
    </source>
</evidence>
<comment type="subcellular location">
    <subcellularLocation>
        <location evidence="1">Membrane</location>
    </subcellularLocation>
</comment>
<keyword evidence="3 8" id="KW-0812">Transmembrane</keyword>
<reference evidence="10 11" key="1">
    <citation type="submission" date="2020-08" db="EMBL/GenBank/DDBJ databases">
        <title>Genomic Encyclopedia of Type Strains, Phase IV (KMG-IV): sequencing the most valuable type-strain genomes for metagenomic binning, comparative biology and taxonomic classification.</title>
        <authorList>
            <person name="Goeker M."/>
        </authorList>
    </citation>
    <scope>NUCLEOTIDE SEQUENCE [LARGE SCALE GENOMIC DNA]</scope>
    <source>
        <strain evidence="10 11">DSM 15867</strain>
    </source>
</reference>
<keyword evidence="11" id="KW-1185">Reference proteome</keyword>
<evidence type="ECO:0000256" key="6">
    <source>
        <dbReference type="ARBA" id="ARBA00023136"/>
    </source>
</evidence>
<keyword evidence="6 8" id="KW-0472">Membrane</keyword>
<dbReference type="CDD" id="cd07989">
    <property type="entry name" value="LPLAT_AGPAT-like"/>
    <property type="match status" value="1"/>
</dbReference>
<sequence length="255" mass="26968">MIADLRLATRVAGMAGALLVALPLHGLWRLAGRPSPWPRRFLRRCARIIGASPVVIGTPAGAQTVMLANHLSWIDILLLAGETGAAFVAKAELQATPLVGWLASLNHTLFVDRADRLGVADQVERLRGALARPWPIVIFPEGTTGDGITLLPFKPALLGALAPPPRGLCVQPVRIDYGAARDLIWGDETGLTHALRVLRRPGRFRPTLRFGAPFLPQGHRKTIAAEAQAAVAALRAADDMAAPSPFAPASGNGAG</sequence>
<name>A0A7W7AKV7_9SPHN</name>
<keyword evidence="5" id="KW-0443">Lipid metabolism</keyword>
<dbReference type="InterPro" id="IPR002123">
    <property type="entry name" value="Plipid/glycerol_acylTrfase"/>
</dbReference>
<dbReference type="GO" id="GO:0003841">
    <property type="term" value="F:1-acylglycerol-3-phosphate O-acyltransferase activity"/>
    <property type="evidence" value="ECO:0007669"/>
    <property type="project" value="UniProtKB-EC"/>
</dbReference>
<organism evidence="10 11">
    <name type="scientific">Sphingomonas abaci</name>
    <dbReference type="NCBI Taxonomy" id="237611"/>
    <lineage>
        <taxon>Bacteria</taxon>
        <taxon>Pseudomonadati</taxon>
        <taxon>Pseudomonadota</taxon>
        <taxon>Alphaproteobacteria</taxon>
        <taxon>Sphingomonadales</taxon>
        <taxon>Sphingomonadaceae</taxon>
        <taxon>Sphingomonas</taxon>
    </lineage>
</organism>
<evidence type="ECO:0000256" key="5">
    <source>
        <dbReference type="ARBA" id="ARBA00023098"/>
    </source>
</evidence>
<dbReference type="Pfam" id="PF01553">
    <property type="entry name" value="Acyltransferase"/>
    <property type="match status" value="1"/>
</dbReference>
<feature type="transmembrane region" description="Helical" evidence="8">
    <location>
        <begin position="12"/>
        <end position="31"/>
    </location>
</feature>
<comment type="caution">
    <text evidence="10">The sequence shown here is derived from an EMBL/GenBank/DDBJ whole genome shotgun (WGS) entry which is preliminary data.</text>
</comment>
<dbReference type="RefSeq" id="WP_184115851.1">
    <property type="nucleotide sequence ID" value="NZ_JACHNY010000006.1"/>
</dbReference>
<dbReference type="SUPFAM" id="SSF69593">
    <property type="entry name" value="Glycerol-3-phosphate (1)-acyltransferase"/>
    <property type="match status" value="1"/>
</dbReference>
<protein>
    <submittedName>
        <fullName evidence="10">1-acyl-sn-glycerol-3-phosphate acyltransferase</fullName>
        <ecNumber evidence="10">2.3.1.51</ecNumber>
    </submittedName>
</protein>
<dbReference type="EMBL" id="JACHNY010000006">
    <property type="protein sequence ID" value="MBB4618701.1"/>
    <property type="molecule type" value="Genomic_DNA"/>
</dbReference>
<evidence type="ECO:0000259" key="9">
    <source>
        <dbReference type="SMART" id="SM00563"/>
    </source>
</evidence>
<dbReference type="AlphaFoldDB" id="A0A7W7AKV7"/>
<dbReference type="Proteomes" id="UP000574769">
    <property type="component" value="Unassembled WGS sequence"/>
</dbReference>